<name>A0A6G1PQH0_CHAAH</name>
<keyword evidence="2" id="KW-1185">Reference proteome</keyword>
<organism evidence="1 2">
    <name type="scientific">Channa argus</name>
    <name type="common">Northern snakehead</name>
    <name type="synonym">Ophicephalus argus</name>
    <dbReference type="NCBI Taxonomy" id="215402"/>
    <lineage>
        <taxon>Eukaryota</taxon>
        <taxon>Metazoa</taxon>
        <taxon>Chordata</taxon>
        <taxon>Craniata</taxon>
        <taxon>Vertebrata</taxon>
        <taxon>Euteleostomi</taxon>
        <taxon>Actinopterygii</taxon>
        <taxon>Neopterygii</taxon>
        <taxon>Teleostei</taxon>
        <taxon>Neoteleostei</taxon>
        <taxon>Acanthomorphata</taxon>
        <taxon>Anabantaria</taxon>
        <taxon>Anabantiformes</taxon>
        <taxon>Channoidei</taxon>
        <taxon>Channidae</taxon>
        <taxon>Channa</taxon>
    </lineage>
</organism>
<dbReference type="EMBL" id="CM015719">
    <property type="protein sequence ID" value="KAF3692525.1"/>
    <property type="molecule type" value="Genomic_DNA"/>
</dbReference>
<accession>A0A6G1PQH0</accession>
<dbReference type="Proteomes" id="UP000503349">
    <property type="component" value="Chromosome 8"/>
</dbReference>
<evidence type="ECO:0000313" key="2">
    <source>
        <dbReference type="Proteomes" id="UP000503349"/>
    </source>
</evidence>
<gene>
    <name evidence="1" type="ORF">EXN66_Car008201</name>
</gene>
<proteinExistence type="predicted"/>
<protein>
    <submittedName>
        <fullName evidence="1">Uncharacterized protein</fullName>
    </submittedName>
</protein>
<sequence length="140" mass="15397">MVCPTSIKSPLWSSSRTPAWQLQPQHPSDIFTVSPLNTSKPPQSGLSISKTSNMTCPSDVRIPDPINPCHSQKNPNILSSATIAGLTTTLKTFLSFSLIFFYHTTSLALFSTLSNLPAHIYIIHLHLDICQTLLSKATYK</sequence>
<reference evidence="1 2" key="1">
    <citation type="submission" date="2019-02" db="EMBL/GenBank/DDBJ databases">
        <title>Opniocepnalus argus genome.</title>
        <authorList>
            <person name="Zhou C."/>
            <person name="Xiao S."/>
        </authorList>
    </citation>
    <scope>NUCLEOTIDE SEQUENCE [LARGE SCALE GENOMIC DNA]</scope>
    <source>
        <strain evidence="1">OARG1902GOOAL</strain>
        <tissue evidence="1">Muscle</tissue>
    </source>
</reference>
<evidence type="ECO:0000313" key="1">
    <source>
        <dbReference type="EMBL" id="KAF3692525.1"/>
    </source>
</evidence>
<dbReference type="AlphaFoldDB" id="A0A6G1PQH0"/>
<reference evidence="2" key="2">
    <citation type="submission" date="2019-02" db="EMBL/GenBank/DDBJ databases">
        <title>Opniocepnalus argus Var Kimnra genome.</title>
        <authorList>
            <person name="Zhou C."/>
            <person name="Xiao S."/>
        </authorList>
    </citation>
    <scope>NUCLEOTIDE SEQUENCE [LARGE SCALE GENOMIC DNA]</scope>
</reference>